<evidence type="ECO:0000313" key="7">
    <source>
        <dbReference type="Proteomes" id="UP000192761"/>
    </source>
</evidence>
<dbReference type="EMBL" id="FWXD01000005">
    <property type="protein sequence ID" value="SMC21074.1"/>
    <property type="molecule type" value="Genomic_DNA"/>
</dbReference>
<dbReference type="InterPro" id="IPR003959">
    <property type="entry name" value="ATPase_AAA_core"/>
</dbReference>
<dbReference type="Pfam" id="PF00004">
    <property type="entry name" value="AAA"/>
    <property type="match status" value="1"/>
</dbReference>
<organism evidence="6 7">
    <name type="scientific">Andreprevotia lacus DSM 23236</name>
    <dbReference type="NCBI Taxonomy" id="1121001"/>
    <lineage>
        <taxon>Bacteria</taxon>
        <taxon>Pseudomonadati</taxon>
        <taxon>Pseudomonadota</taxon>
        <taxon>Betaproteobacteria</taxon>
        <taxon>Neisseriales</taxon>
        <taxon>Chitinibacteraceae</taxon>
        <taxon>Andreprevotia</taxon>
    </lineage>
</organism>
<evidence type="ECO:0000256" key="3">
    <source>
        <dbReference type="ARBA" id="ARBA00038088"/>
    </source>
</evidence>
<dbReference type="OrthoDB" id="9802352at2"/>
<keyword evidence="7" id="KW-1185">Reference proteome</keyword>
<dbReference type="RefSeq" id="WP_139798673.1">
    <property type="nucleotide sequence ID" value="NZ_FWXD01000005.1"/>
</dbReference>
<name>A0A1W1XBC4_9NEIS</name>
<keyword evidence="2" id="KW-0067">ATP-binding</keyword>
<feature type="domain" description="AAA+ ATPase" evidence="5">
    <location>
        <begin position="262"/>
        <end position="398"/>
    </location>
</feature>
<keyword evidence="1" id="KW-0547">Nucleotide-binding</keyword>
<protein>
    <recommendedName>
        <fullName evidence="4">Uncharacterized AAA domain-containing protein ycf46</fullName>
    </recommendedName>
</protein>
<evidence type="ECO:0000313" key="6">
    <source>
        <dbReference type="EMBL" id="SMC21074.1"/>
    </source>
</evidence>
<evidence type="ECO:0000256" key="2">
    <source>
        <dbReference type="ARBA" id="ARBA00022840"/>
    </source>
</evidence>
<dbReference type="Proteomes" id="UP000192761">
    <property type="component" value="Unassembled WGS sequence"/>
</dbReference>
<dbReference type="InterPro" id="IPR027417">
    <property type="entry name" value="P-loop_NTPase"/>
</dbReference>
<dbReference type="InterPro" id="IPR052381">
    <property type="entry name" value="AAA_domain_protein"/>
</dbReference>
<dbReference type="GO" id="GO:0005524">
    <property type="term" value="F:ATP binding"/>
    <property type="evidence" value="ECO:0007669"/>
    <property type="project" value="UniProtKB-KW"/>
</dbReference>
<dbReference type="Gene3D" id="3.40.50.300">
    <property type="entry name" value="P-loop containing nucleotide triphosphate hydrolases"/>
    <property type="match status" value="1"/>
</dbReference>
<dbReference type="InterPro" id="IPR003593">
    <property type="entry name" value="AAA+_ATPase"/>
</dbReference>
<evidence type="ECO:0000259" key="5">
    <source>
        <dbReference type="SMART" id="SM00382"/>
    </source>
</evidence>
<proteinExistence type="inferred from homology"/>
<gene>
    <name evidence="6" type="ORF">SAMN02745857_01110</name>
</gene>
<reference evidence="6 7" key="1">
    <citation type="submission" date="2017-04" db="EMBL/GenBank/DDBJ databases">
        <authorList>
            <person name="Afonso C.L."/>
            <person name="Miller P.J."/>
            <person name="Scott M.A."/>
            <person name="Spackman E."/>
            <person name="Goraichik I."/>
            <person name="Dimitrov K.M."/>
            <person name="Suarez D.L."/>
            <person name="Swayne D.E."/>
        </authorList>
    </citation>
    <scope>NUCLEOTIDE SEQUENCE [LARGE SCALE GENOMIC DNA]</scope>
    <source>
        <strain evidence="6 7">DSM 23236</strain>
    </source>
</reference>
<dbReference type="Gene3D" id="1.10.8.60">
    <property type="match status" value="1"/>
</dbReference>
<dbReference type="AlphaFoldDB" id="A0A1W1XBC4"/>
<evidence type="ECO:0000256" key="1">
    <source>
        <dbReference type="ARBA" id="ARBA00022741"/>
    </source>
</evidence>
<dbReference type="GO" id="GO:0016887">
    <property type="term" value="F:ATP hydrolysis activity"/>
    <property type="evidence" value="ECO:0007669"/>
    <property type="project" value="InterPro"/>
</dbReference>
<accession>A0A1W1XBC4</accession>
<comment type="similarity">
    <text evidence="3">Belongs to the AAA ATPase family. Highly divergent.</text>
</comment>
<sequence length="492" mass="54757">MQNEPLRKLRLLWDCRYPIVLVETTQELATLELIEQFTNLERLTLSVWSAADGLRQGVRGSVEYDTMPLDAALRSIDTNRRSGILVFLDPHPYLGDAITLRQLREVAQENEQHSRMLVLVAPSFDQLPPELASMTANFAPPVPDSAEIKQLISSEALLYQREHGTTPRADEVAYKLMVQYLAGTPMDVARRLVRHALHNDGMLTQDDLTPILQQKQKLIGHNCLQFEFPDSRLDELGGFLNLKQWLALRRNAFLHPAEGIEAPKGLMLLGVQGSGKSLAAKAVAGSWGLPLLRLDIGALYDKFHGETERNLRQALKTAEQMAPCVLWVDEIEKGLAGDAGGEADGGVSRRVLGTLLTWMNERKADTFVVATANDVRVLPPELLRRGRFDEIFFVDLPDEPARRAILRSHLQRRKQNPDSFELDTLLAACAGFSGAEIEAAVRAAMLEAHAATRPLAQDDLLLALKNTRPLSVLRAEDLAMLRAWASERTIPA</sequence>
<dbReference type="PANTHER" id="PTHR42960">
    <property type="entry name" value="YCF46 PROTEIN"/>
    <property type="match status" value="1"/>
</dbReference>
<dbReference type="SUPFAM" id="SSF52540">
    <property type="entry name" value="P-loop containing nucleoside triphosphate hydrolases"/>
    <property type="match status" value="1"/>
</dbReference>
<dbReference type="SMART" id="SM00382">
    <property type="entry name" value="AAA"/>
    <property type="match status" value="1"/>
</dbReference>
<evidence type="ECO:0000256" key="4">
    <source>
        <dbReference type="ARBA" id="ARBA00040480"/>
    </source>
</evidence>
<dbReference type="PANTHER" id="PTHR42960:SF1">
    <property type="entry name" value="YCF46 PROTEIN"/>
    <property type="match status" value="1"/>
</dbReference>
<dbReference type="STRING" id="1121001.SAMN02745857_01110"/>